<evidence type="ECO:0000313" key="2">
    <source>
        <dbReference type="EMBL" id="CAI9163050.1"/>
    </source>
</evidence>
<evidence type="ECO:0000313" key="3">
    <source>
        <dbReference type="Proteomes" id="UP001176941"/>
    </source>
</evidence>
<evidence type="ECO:0000256" key="1">
    <source>
        <dbReference type="SAM" id="MobiDB-lite"/>
    </source>
</evidence>
<reference evidence="2" key="1">
    <citation type="submission" date="2023-04" db="EMBL/GenBank/DDBJ databases">
        <authorList>
            <consortium name="ELIXIR-Norway"/>
        </authorList>
    </citation>
    <scope>NUCLEOTIDE SEQUENCE [LARGE SCALE GENOMIC DNA]</scope>
</reference>
<sequence>MTFSRGGGGGTGWAYGSDTICVMTSAPTRPLSNVNSWEGPGRQAAKAVGPGGDGGWEWAGWSGDPLHWLREARECPSHRLAGLEPLGSQVPGEPCPFPAGPSLLTPQGADRGGFPPPSWYGLGGTSPPLAAPSVDASQAP</sequence>
<accession>A0ABN8YN97</accession>
<proteinExistence type="predicted"/>
<keyword evidence="3" id="KW-1185">Reference proteome</keyword>
<dbReference type="EMBL" id="OX459957">
    <property type="protein sequence ID" value="CAI9163050.1"/>
    <property type="molecule type" value="Genomic_DNA"/>
</dbReference>
<protein>
    <submittedName>
        <fullName evidence="2">Uncharacterized protein</fullName>
    </submittedName>
</protein>
<organism evidence="2 3">
    <name type="scientific">Rangifer tarandus platyrhynchus</name>
    <name type="common">Svalbard reindeer</name>
    <dbReference type="NCBI Taxonomy" id="3082113"/>
    <lineage>
        <taxon>Eukaryota</taxon>
        <taxon>Metazoa</taxon>
        <taxon>Chordata</taxon>
        <taxon>Craniata</taxon>
        <taxon>Vertebrata</taxon>
        <taxon>Euteleostomi</taxon>
        <taxon>Mammalia</taxon>
        <taxon>Eutheria</taxon>
        <taxon>Laurasiatheria</taxon>
        <taxon>Artiodactyla</taxon>
        <taxon>Ruminantia</taxon>
        <taxon>Pecora</taxon>
        <taxon>Cervidae</taxon>
        <taxon>Odocoileinae</taxon>
        <taxon>Rangifer</taxon>
    </lineage>
</organism>
<name>A0ABN8YN97_RANTA</name>
<feature type="region of interest" description="Disordered" evidence="1">
    <location>
        <begin position="82"/>
        <end position="140"/>
    </location>
</feature>
<dbReference type="Proteomes" id="UP001176941">
    <property type="component" value="Chromosome 21"/>
</dbReference>
<feature type="region of interest" description="Disordered" evidence="1">
    <location>
        <begin position="34"/>
        <end position="54"/>
    </location>
</feature>
<gene>
    <name evidence="2" type="ORF">MRATA1EN1_LOCUS12012</name>
</gene>